<dbReference type="Proteomes" id="UP000240572">
    <property type="component" value="Unassembled WGS sequence"/>
</dbReference>
<dbReference type="RefSeq" id="WP_106522170.1">
    <property type="nucleotide sequence ID" value="NZ_PYGD01000002.1"/>
</dbReference>
<keyword evidence="4" id="KW-1185">Reference proteome</keyword>
<feature type="domain" description="DUF6443" evidence="2">
    <location>
        <begin position="70"/>
        <end position="190"/>
    </location>
</feature>
<protein>
    <submittedName>
        <fullName evidence="3">RHS repeat-associated protein</fullName>
    </submittedName>
</protein>
<reference evidence="3 4" key="1">
    <citation type="submission" date="2018-03" db="EMBL/GenBank/DDBJ databases">
        <title>Genomic Encyclopedia of Type Strains, Phase III (KMG-III): the genomes of soil and plant-associated and newly described type strains.</title>
        <authorList>
            <person name="Whitman W."/>
        </authorList>
    </citation>
    <scope>NUCLEOTIDE SEQUENCE [LARGE SCALE GENOMIC DNA]</scope>
    <source>
        <strain evidence="3 4">CGMCC 1.12700</strain>
    </source>
</reference>
<evidence type="ECO:0000313" key="3">
    <source>
        <dbReference type="EMBL" id="PSK93146.1"/>
    </source>
</evidence>
<dbReference type="InterPro" id="IPR045619">
    <property type="entry name" value="DUF6443"/>
</dbReference>
<dbReference type="EMBL" id="PYGD01000002">
    <property type="protein sequence ID" value="PSK93146.1"/>
    <property type="molecule type" value="Genomic_DNA"/>
</dbReference>
<dbReference type="Pfam" id="PF20041">
    <property type="entry name" value="DUF6443"/>
    <property type="match status" value="1"/>
</dbReference>
<dbReference type="NCBIfam" id="TIGR03696">
    <property type="entry name" value="Rhs_assc_core"/>
    <property type="match status" value="1"/>
</dbReference>
<evidence type="ECO:0000259" key="2">
    <source>
        <dbReference type="Pfam" id="PF20041"/>
    </source>
</evidence>
<comment type="caution">
    <text evidence="3">The sequence shown here is derived from an EMBL/GenBank/DDBJ whole genome shotgun (WGS) entry which is preliminary data.</text>
</comment>
<gene>
    <name evidence="3" type="ORF">B0I18_102116</name>
</gene>
<dbReference type="Gene3D" id="2.180.10.10">
    <property type="entry name" value="RHS repeat-associated core"/>
    <property type="match status" value="2"/>
</dbReference>
<proteinExistence type="predicted"/>
<feature type="chain" id="PRO_5015134328" evidence="1">
    <location>
        <begin position="24"/>
        <end position="1438"/>
    </location>
</feature>
<feature type="signal peptide" evidence="1">
    <location>
        <begin position="1"/>
        <end position="23"/>
    </location>
</feature>
<accession>A0A2P8D7D2</accession>
<name>A0A2P8D7D2_9BACT</name>
<keyword evidence="1" id="KW-0732">Signal</keyword>
<dbReference type="OrthoDB" id="976756at2"/>
<dbReference type="InterPro" id="IPR022385">
    <property type="entry name" value="Rhs_assc_core"/>
</dbReference>
<evidence type="ECO:0000313" key="4">
    <source>
        <dbReference type="Proteomes" id="UP000240572"/>
    </source>
</evidence>
<organism evidence="3 4">
    <name type="scientific">Taibaiella chishuiensis</name>
    <dbReference type="NCBI Taxonomy" id="1434707"/>
    <lineage>
        <taxon>Bacteria</taxon>
        <taxon>Pseudomonadati</taxon>
        <taxon>Bacteroidota</taxon>
        <taxon>Chitinophagia</taxon>
        <taxon>Chitinophagales</taxon>
        <taxon>Chitinophagaceae</taxon>
        <taxon>Taibaiella</taxon>
    </lineage>
</organism>
<evidence type="ECO:0000256" key="1">
    <source>
        <dbReference type="SAM" id="SignalP"/>
    </source>
</evidence>
<sequence>MKILNKYILLSLLVTIAFHNGFAQPNQNIPELGPPSFLPTATYPALRNLTNPGKHNYIQSIIPDQPLQNLPASGYKYRQQRDYFDGLGRPLQTNQRRAHADGFDIIQAYVYDSLGRERYQYLPFANRKDPFSTNGLLQLNVAANMRSFYEQAGSDEPPYSRTDFEASALGRPQKTLSPGRSWVDSGRGVSLLYAHNLNNEVRMWDIDQEIDALPETKRFYDPSTLYVTETTDEDGKKTREYKDRNGQVVLIKSQLVDGKIEPRMHVNYACTYYVYDKQNRLRYVIPPLAVWTIDNAGSWDVSQVPELCYQYDYDEKGRLAQKKIPGKAMEEYVYDERDRLIFSRDGNQKDKNKWAFTIYDGSDRPIVTGLIGFTSPRDVLQGLVDDPSVQYPAPDIWGYIKNYNLNNSYPVQINAANILSYTYYDNYGQLPGFSYDAAQFSGALASTAQPEIEQPVLSSVTRGLVTGSKVRVLDGENPTSNSQWLSTVNYYDNKNRLLQVQSQNLNGGLDISSNLYYFQGMPWRTILQHQNPRALAVPGSDSAIKQHRLVKTFTRNIAAGGGNDLVKKLEQQINGGAPFNISGYNYDHLNRVVVKDTRACMMLNEYNVRGFLNHIVVEDRGTPTFRTLFEERLSYDSGFRDKLYNGNIAGITWKGDDGITHAYGYTYDKLDRLTHAEHRHWTGSNWGNMEWDYTVSKITYDLNGNLRTMKQRGGKYPGPAQTIDELSYQYEARTNKLIKVEDGGVNLSGIPDFRNGANTAQEYDYDLNGNMVSDANKKLAIEYNDINKPEVMVVDGKGTIYYTYDAMGNLLRKKLDSSGVSHIYDNIGNFVYKDDVLQYILNEEGRCRPVSGDTLGNATRFVYDYFVKDHLGNVRSTVTSNPITVGYMAEHELATAGREQMLFDNIPNVRASKPGSTNPNDNMAAELDGAVASKRVGTAIMLKVMPGDKFEISTDSYYEGENQGAEETGAAPVINSLMNALMGGGTYAGVPVSELPENMKTISNILSNPTLPALMRGLQSNDNPIAPKAHLNYLFFDGQMQLVSDLSGSIQVQPNTNGWHNSGTVTIGPGVFGNSTLQPAYLIVYIDNQSIGKKVWFDNVHLEHYTSKVLEEDHYYPFGLTVGIDKAAQNNLPGQPYKYQGIQLERHYGLEMYETFYRGLDPQLGRFTQIDPKAEVDYHISPFTAMKNNPVLYTDPRGDVAGDYYGKDGKYLGKDEKNNDNKAYVTTEGNYNYMVNEGSKPDYDGLRANSTELPVSNSSLINSASTVYGESSFPYNVSKEDLKGEMFSLASVHANYPDEAAFGASNAGAVDFRSKSPDKRNGTKMQIAVEAQINASSGGPDYSNGARYWDGKDQALFPVSDNRLSAPEKGWQIHMNTRGWTITDEHYSKWKSNIGSSFKAPQTKFAPDGPNKGKITYQSTAVWGRTIFWKDTNIKKEK</sequence>